<reference evidence="8" key="1">
    <citation type="journal article" date="2014" name="Int. J. Syst. Evol. Microbiol.">
        <title>Complete genome sequence of Corynebacterium casei LMG S-19264T (=DSM 44701T), isolated from a smear-ripened cheese.</title>
        <authorList>
            <consortium name="US DOE Joint Genome Institute (JGI-PGF)"/>
            <person name="Walter F."/>
            <person name="Albersmeier A."/>
            <person name="Kalinowski J."/>
            <person name="Ruckert C."/>
        </authorList>
    </citation>
    <scope>NUCLEOTIDE SEQUENCE</scope>
    <source>
        <strain evidence="8">KCTC 23714</strain>
    </source>
</reference>
<gene>
    <name evidence="8" type="ORF">GCM10011452_02360</name>
</gene>
<name>A0A918IMM2_9RHOB</name>
<evidence type="ECO:0000259" key="7">
    <source>
        <dbReference type="Pfam" id="PF00892"/>
    </source>
</evidence>
<dbReference type="InterPro" id="IPR037185">
    <property type="entry name" value="EmrE-like"/>
</dbReference>
<evidence type="ECO:0000313" key="9">
    <source>
        <dbReference type="Proteomes" id="UP000628984"/>
    </source>
</evidence>
<feature type="transmembrane region" description="Helical" evidence="6">
    <location>
        <begin position="271"/>
        <end position="289"/>
    </location>
</feature>
<protein>
    <submittedName>
        <fullName evidence="8">Transporter</fullName>
    </submittedName>
</protein>
<keyword evidence="4 6" id="KW-1133">Transmembrane helix</keyword>
<evidence type="ECO:0000256" key="3">
    <source>
        <dbReference type="ARBA" id="ARBA00022692"/>
    </source>
</evidence>
<proteinExistence type="inferred from homology"/>
<feature type="transmembrane region" description="Helical" evidence="6">
    <location>
        <begin position="218"/>
        <end position="239"/>
    </location>
</feature>
<dbReference type="Gene3D" id="1.10.3730.20">
    <property type="match status" value="1"/>
</dbReference>
<feature type="transmembrane region" description="Helical" evidence="6">
    <location>
        <begin position="188"/>
        <end position="206"/>
    </location>
</feature>
<dbReference type="AlphaFoldDB" id="A0A918IMM2"/>
<feature type="transmembrane region" description="Helical" evidence="6">
    <location>
        <begin position="38"/>
        <end position="58"/>
    </location>
</feature>
<dbReference type="InterPro" id="IPR000620">
    <property type="entry name" value="EamA_dom"/>
</dbReference>
<reference evidence="8" key="2">
    <citation type="submission" date="2020-09" db="EMBL/GenBank/DDBJ databases">
        <authorList>
            <person name="Sun Q."/>
            <person name="Kim S."/>
        </authorList>
    </citation>
    <scope>NUCLEOTIDE SEQUENCE</scope>
    <source>
        <strain evidence="8">KCTC 23714</strain>
    </source>
</reference>
<dbReference type="Pfam" id="PF00892">
    <property type="entry name" value="EamA"/>
    <property type="match status" value="2"/>
</dbReference>
<keyword evidence="5 6" id="KW-0472">Membrane</keyword>
<evidence type="ECO:0000256" key="6">
    <source>
        <dbReference type="SAM" id="Phobius"/>
    </source>
</evidence>
<dbReference type="SUPFAM" id="SSF103481">
    <property type="entry name" value="Multidrug resistance efflux transporter EmrE"/>
    <property type="match status" value="2"/>
</dbReference>
<evidence type="ECO:0000313" key="8">
    <source>
        <dbReference type="EMBL" id="GGW21539.1"/>
    </source>
</evidence>
<keyword evidence="3 6" id="KW-0812">Transmembrane</keyword>
<dbReference type="InterPro" id="IPR050638">
    <property type="entry name" value="AA-Vitamin_Transporters"/>
</dbReference>
<dbReference type="RefSeq" id="WP_189631976.1">
    <property type="nucleotide sequence ID" value="NZ_BMYQ01000001.1"/>
</dbReference>
<accession>A0A918IMM2</accession>
<feature type="transmembrane region" description="Helical" evidence="6">
    <location>
        <begin position="70"/>
        <end position="90"/>
    </location>
</feature>
<feature type="transmembrane region" description="Helical" evidence="6">
    <location>
        <begin position="246"/>
        <end position="265"/>
    </location>
</feature>
<dbReference type="GO" id="GO:0016020">
    <property type="term" value="C:membrane"/>
    <property type="evidence" value="ECO:0007669"/>
    <property type="project" value="UniProtKB-SubCell"/>
</dbReference>
<feature type="domain" description="EamA" evidence="7">
    <location>
        <begin position="9"/>
        <end position="141"/>
    </location>
</feature>
<dbReference type="Proteomes" id="UP000628984">
    <property type="component" value="Unassembled WGS sequence"/>
</dbReference>
<dbReference type="EMBL" id="BMYQ01000001">
    <property type="protein sequence ID" value="GGW21539.1"/>
    <property type="molecule type" value="Genomic_DNA"/>
</dbReference>
<feature type="transmembrane region" description="Helical" evidence="6">
    <location>
        <begin position="96"/>
        <end position="114"/>
    </location>
</feature>
<sequence length="292" mass="31057">MRKDRLDGTGIAALLGVTALLAANQVIVKITTAGLQPVFFAGARSALAVLFVWGWMVWKGRAPRYTPGTLGPGLLIGAVFAVEFLCLFMALDLTTVSRAAIIFYSMPVWLGLAAHFGLPGERLTKVRALGLLLAFCGTAWAILDRGSSGGQGSLAGDLYALVGAFGWAGTAFIARRPRMAAVGPEMQLLWMVAVSAPMLLIVAPAFGPFLRAVEPMHWVWLVFQAGVVVAGGFISWLWLLSRYPAATVASFSFLTPIFSLTLGWLLMGEHLGWSILGAGGLVAAGIILINRR</sequence>
<feature type="transmembrane region" description="Helical" evidence="6">
    <location>
        <begin position="158"/>
        <end position="176"/>
    </location>
</feature>
<feature type="transmembrane region" description="Helical" evidence="6">
    <location>
        <begin position="126"/>
        <end position="143"/>
    </location>
</feature>
<dbReference type="PANTHER" id="PTHR32322">
    <property type="entry name" value="INNER MEMBRANE TRANSPORTER"/>
    <property type="match status" value="1"/>
</dbReference>
<dbReference type="PANTHER" id="PTHR32322:SF2">
    <property type="entry name" value="EAMA DOMAIN-CONTAINING PROTEIN"/>
    <property type="match status" value="1"/>
</dbReference>
<comment type="similarity">
    <text evidence="2">Belongs to the EamA transporter family.</text>
</comment>
<feature type="domain" description="EamA" evidence="7">
    <location>
        <begin position="155"/>
        <end position="290"/>
    </location>
</feature>
<comment type="caution">
    <text evidence="8">The sequence shown here is derived from an EMBL/GenBank/DDBJ whole genome shotgun (WGS) entry which is preliminary data.</text>
</comment>
<organism evidence="8 9">
    <name type="scientific">Gemmobacter lanyuensis</name>
    <dbReference type="NCBI Taxonomy" id="1054497"/>
    <lineage>
        <taxon>Bacteria</taxon>
        <taxon>Pseudomonadati</taxon>
        <taxon>Pseudomonadota</taxon>
        <taxon>Alphaproteobacteria</taxon>
        <taxon>Rhodobacterales</taxon>
        <taxon>Paracoccaceae</taxon>
        <taxon>Gemmobacter</taxon>
    </lineage>
</organism>
<evidence type="ECO:0000256" key="4">
    <source>
        <dbReference type="ARBA" id="ARBA00022989"/>
    </source>
</evidence>
<evidence type="ECO:0000256" key="2">
    <source>
        <dbReference type="ARBA" id="ARBA00007362"/>
    </source>
</evidence>
<evidence type="ECO:0000256" key="1">
    <source>
        <dbReference type="ARBA" id="ARBA00004141"/>
    </source>
</evidence>
<evidence type="ECO:0000256" key="5">
    <source>
        <dbReference type="ARBA" id="ARBA00023136"/>
    </source>
</evidence>
<keyword evidence="9" id="KW-1185">Reference proteome</keyword>
<comment type="subcellular location">
    <subcellularLocation>
        <location evidence="1">Membrane</location>
        <topology evidence="1">Multi-pass membrane protein</topology>
    </subcellularLocation>
</comment>